<feature type="domain" description="Histidine kinase" evidence="8">
    <location>
        <begin position="78"/>
        <end position="284"/>
    </location>
</feature>
<dbReference type="InterPro" id="IPR003594">
    <property type="entry name" value="HATPase_dom"/>
</dbReference>
<dbReference type="RefSeq" id="WP_148698744.1">
    <property type="nucleotide sequence ID" value="NZ_CP017834.1"/>
</dbReference>
<dbReference type="AlphaFoldDB" id="A0A1L4D485"/>
<keyword evidence="7" id="KW-0812">Transmembrane</keyword>
<accession>A0A1L4D485</accession>
<name>A0A1L4D485_9BACT</name>
<keyword evidence="10" id="KW-1185">Reference proteome</keyword>
<evidence type="ECO:0000259" key="8">
    <source>
        <dbReference type="PROSITE" id="PS50109"/>
    </source>
</evidence>
<dbReference type="InterPro" id="IPR036890">
    <property type="entry name" value="HATPase_C_sf"/>
</dbReference>
<evidence type="ECO:0000256" key="1">
    <source>
        <dbReference type="ARBA" id="ARBA00000085"/>
    </source>
</evidence>
<dbReference type="InterPro" id="IPR005467">
    <property type="entry name" value="His_kinase_dom"/>
</dbReference>
<keyword evidence="5" id="KW-0418">Kinase</keyword>
<dbReference type="InterPro" id="IPR003661">
    <property type="entry name" value="HisK_dim/P_dom"/>
</dbReference>
<dbReference type="Pfam" id="PF02518">
    <property type="entry name" value="HATPase_c"/>
    <property type="match status" value="1"/>
</dbReference>
<dbReference type="PRINTS" id="PR00344">
    <property type="entry name" value="BCTRLSENSOR"/>
</dbReference>
<gene>
    <name evidence="9" type="ORF">AXG55_14200</name>
</gene>
<dbReference type="CDD" id="cd00082">
    <property type="entry name" value="HisKA"/>
    <property type="match status" value="1"/>
</dbReference>
<sequence>MRAIYNLKTIKFESCAPIIKKIIGTYLCFLFILFVISSIIFLNNFKQFFSENHVFNITTFITITFFIISCTLVLLLWIILKNIISPLVKLITHSKNSTTLQEKEIPENISSEIIELYKITNESIARINEYQEKKIENEKNKAIAMTTQMLAHDIRKPFQILKISLEIILKQKDSDNLKKIALEVLPEIDRTIKKVEGMISDVLEIGKTSENISLTPTDPELFIENTQKIFNKFYTQKKNGTGLGLAIVEKVIKEHGGNIYCTSEMNSEFPEGKVEFWFTLPIAEGYLKYQTINNYDRNNELNI</sequence>
<dbReference type="PROSITE" id="PS50109">
    <property type="entry name" value="HIS_KIN"/>
    <property type="match status" value="1"/>
</dbReference>
<organism evidence="9 10">
    <name type="scientific">Silvanigrella aquatica</name>
    <dbReference type="NCBI Taxonomy" id="1915309"/>
    <lineage>
        <taxon>Bacteria</taxon>
        <taxon>Pseudomonadati</taxon>
        <taxon>Bdellovibrionota</taxon>
        <taxon>Oligoflexia</taxon>
        <taxon>Silvanigrellales</taxon>
        <taxon>Silvanigrellaceae</taxon>
        <taxon>Silvanigrella</taxon>
    </lineage>
</organism>
<evidence type="ECO:0000313" key="10">
    <source>
        <dbReference type="Proteomes" id="UP000184731"/>
    </source>
</evidence>
<proteinExistence type="predicted"/>
<keyword evidence="6" id="KW-0902">Two-component regulatory system</keyword>
<dbReference type="Gene3D" id="1.10.287.130">
    <property type="match status" value="1"/>
</dbReference>
<feature type="transmembrane region" description="Helical" evidence="7">
    <location>
        <begin position="54"/>
        <end position="80"/>
    </location>
</feature>
<dbReference type="KEGG" id="saqi:AXG55_14200"/>
<evidence type="ECO:0000313" key="9">
    <source>
        <dbReference type="EMBL" id="APJ04982.1"/>
    </source>
</evidence>
<dbReference type="STRING" id="1915309.AXG55_14200"/>
<comment type="catalytic activity">
    <reaction evidence="1">
        <text>ATP + protein L-histidine = ADP + protein N-phospho-L-histidine.</text>
        <dbReference type="EC" id="2.7.13.3"/>
    </reaction>
</comment>
<evidence type="ECO:0000256" key="6">
    <source>
        <dbReference type="ARBA" id="ARBA00023012"/>
    </source>
</evidence>
<dbReference type="CDD" id="cd00075">
    <property type="entry name" value="HATPase"/>
    <property type="match status" value="1"/>
</dbReference>
<dbReference type="SUPFAM" id="SSF55874">
    <property type="entry name" value="ATPase domain of HSP90 chaperone/DNA topoisomerase II/histidine kinase"/>
    <property type="match status" value="1"/>
</dbReference>
<dbReference type="GO" id="GO:0000155">
    <property type="term" value="F:phosphorelay sensor kinase activity"/>
    <property type="evidence" value="ECO:0007669"/>
    <property type="project" value="InterPro"/>
</dbReference>
<dbReference type="Gene3D" id="3.30.565.10">
    <property type="entry name" value="Histidine kinase-like ATPase, C-terminal domain"/>
    <property type="match status" value="1"/>
</dbReference>
<keyword evidence="7" id="KW-0472">Membrane</keyword>
<keyword evidence="4" id="KW-0808">Transferase</keyword>
<dbReference type="EC" id="2.7.13.3" evidence="2"/>
<evidence type="ECO:0000256" key="7">
    <source>
        <dbReference type="SAM" id="Phobius"/>
    </source>
</evidence>
<protein>
    <recommendedName>
        <fullName evidence="2">histidine kinase</fullName>
        <ecNumber evidence="2">2.7.13.3</ecNumber>
    </recommendedName>
</protein>
<evidence type="ECO:0000256" key="4">
    <source>
        <dbReference type="ARBA" id="ARBA00022679"/>
    </source>
</evidence>
<dbReference type="OrthoDB" id="9760752at2"/>
<feature type="transmembrane region" description="Helical" evidence="7">
    <location>
        <begin position="21"/>
        <end position="42"/>
    </location>
</feature>
<evidence type="ECO:0000256" key="2">
    <source>
        <dbReference type="ARBA" id="ARBA00012438"/>
    </source>
</evidence>
<keyword evidence="3" id="KW-0597">Phosphoprotein</keyword>
<evidence type="ECO:0000256" key="5">
    <source>
        <dbReference type="ARBA" id="ARBA00022777"/>
    </source>
</evidence>
<dbReference type="PANTHER" id="PTHR43711:SF1">
    <property type="entry name" value="HISTIDINE KINASE 1"/>
    <property type="match status" value="1"/>
</dbReference>
<dbReference type="InterPro" id="IPR004358">
    <property type="entry name" value="Sig_transdc_His_kin-like_C"/>
</dbReference>
<dbReference type="PANTHER" id="PTHR43711">
    <property type="entry name" value="TWO-COMPONENT HISTIDINE KINASE"/>
    <property type="match status" value="1"/>
</dbReference>
<dbReference type="Proteomes" id="UP000184731">
    <property type="component" value="Chromosome"/>
</dbReference>
<dbReference type="SUPFAM" id="SSF47384">
    <property type="entry name" value="Homodimeric domain of signal transducing histidine kinase"/>
    <property type="match status" value="1"/>
</dbReference>
<evidence type="ECO:0000256" key="3">
    <source>
        <dbReference type="ARBA" id="ARBA00022553"/>
    </source>
</evidence>
<dbReference type="InterPro" id="IPR050736">
    <property type="entry name" value="Sensor_HK_Regulatory"/>
</dbReference>
<dbReference type="InterPro" id="IPR036097">
    <property type="entry name" value="HisK_dim/P_sf"/>
</dbReference>
<reference evidence="9 10" key="1">
    <citation type="submission" date="2016-10" db="EMBL/GenBank/DDBJ databases">
        <title>Silvanigrella aquatica sp. nov., isolated from a freshwater lake located in the Black Forest, Germany, description of Silvanigrellaceae fam. nov., Silvanigrellales ord. nov., reclassification of the order Bdellovibrionales in the class Oligoflexia, reclassification of the families Bacteriovoracaceae and Halobacteriovoraceae in the new order Bacteriovoracales ord. nov., and reclassification of the family Pseudobacteriovoracaceae in the order Oligoflexiales.</title>
        <authorList>
            <person name="Hahn M.W."/>
            <person name="Schmidt J."/>
            <person name="Koll U."/>
            <person name="Rohde M."/>
            <person name="Verbag S."/>
            <person name="Pitt A."/>
            <person name="Nakai R."/>
            <person name="Naganuma T."/>
            <person name="Lang E."/>
        </authorList>
    </citation>
    <scope>NUCLEOTIDE SEQUENCE [LARGE SCALE GENOMIC DNA]</scope>
    <source>
        <strain evidence="9 10">MWH-Nonnen-W8red</strain>
    </source>
</reference>
<keyword evidence="7" id="KW-1133">Transmembrane helix</keyword>
<dbReference type="EMBL" id="CP017834">
    <property type="protein sequence ID" value="APJ04982.1"/>
    <property type="molecule type" value="Genomic_DNA"/>
</dbReference>